<evidence type="ECO:0000256" key="4">
    <source>
        <dbReference type="ARBA" id="ARBA00022490"/>
    </source>
</evidence>
<keyword evidence="8 9" id="KW-0238">DNA-binding</keyword>
<dbReference type="InterPro" id="IPR027417">
    <property type="entry name" value="P-loop_NTPase"/>
</dbReference>
<sequence length="375" mass="42245">MYLKTLHLKHFRNYGDQRIEFCAPKTILVGDNAQGKSNLLEAVELLATLKSHRTSRDRDLIQDGNAFGQISATLERELGLAEMALILRSGSRRTAMLNGEKLRRQMDFLGHLNAVQFSSLDLDLVRSGPGERRIWIDTLLMQLEPIYAYILQQYTTVLKQRNALLRQWGEKDNSSAAVDATQLAIWDAQLATLGSRVIRRRSRVLKRLTPLAQSWHTAISGSTEDLQIRYAPSVPLTEGEPAAVQQAFLDKIQQRAIAEQHQHTTLVGPHRDDIEFTINHTPARQYGSQGQQRTLVLSLKLAELKLIESVVGEPPLLLLDDVLAELDLNRQNQLLEAIQDRFQTLITTTHLGSFDAQWLNSSQILQVQAGTLINP</sequence>
<evidence type="ECO:0000256" key="9">
    <source>
        <dbReference type="HAMAP-Rule" id="MF_00365"/>
    </source>
</evidence>
<dbReference type="CDD" id="cd03242">
    <property type="entry name" value="ABC_RecF"/>
    <property type="match status" value="1"/>
</dbReference>
<dbReference type="Gene3D" id="1.20.1050.90">
    <property type="entry name" value="RecF/RecN/SMC, N-terminal domain"/>
    <property type="match status" value="1"/>
</dbReference>
<protein>
    <recommendedName>
        <fullName evidence="3 9">DNA replication and repair protein RecF</fullName>
    </recommendedName>
</protein>
<evidence type="ECO:0000313" key="13">
    <source>
        <dbReference type="Proteomes" id="UP001600165"/>
    </source>
</evidence>
<dbReference type="EMBL" id="JBHZOL010000101">
    <property type="protein sequence ID" value="MFE4108188.1"/>
    <property type="molecule type" value="Genomic_DNA"/>
</dbReference>
<evidence type="ECO:0000256" key="7">
    <source>
        <dbReference type="ARBA" id="ARBA00022840"/>
    </source>
</evidence>
<dbReference type="SUPFAM" id="SSF52540">
    <property type="entry name" value="P-loop containing nucleoside triphosphate hydrolases"/>
    <property type="match status" value="1"/>
</dbReference>
<evidence type="ECO:0000256" key="6">
    <source>
        <dbReference type="ARBA" id="ARBA00022741"/>
    </source>
</evidence>
<evidence type="ECO:0000256" key="1">
    <source>
        <dbReference type="ARBA" id="ARBA00004496"/>
    </source>
</evidence>
<evidence type="ECO:0000256" key="8">
    <source>
        <dbReference type="ARBA" id="ARBA00023125"/>
    </source>
</evidence>
<evidence type="ECO:0000259" key="11">
    <source>
        <dbReference type="Pfam" id="PF02463"/>
    </source>
</evidence>
<comment type="subcellular location">
    <subcellularLocation>
        <location evidence="1 9 10">Cytoplasm</location>
    </subcellularLocation>
</comment>
<evidence type="ECO:0000256" key="3">
    <source>
        <dbReference type="ARBA" id="ARBA00020170"/>
    </source>
</evidence>
<name>A0ABW6IJ02_9CYAN</name>
<evidence type="ECO:0000313" key="12">
    <source>
        <dbReference type="EMBL" id="MFE4108188.1"/>
    </source>
</evidence>
<keyword evidence="9 10" id="KW-0742">SOS response</keyword>
<feature type="domain" description="RecF/RecN/SMC N-terminal" evidence="11">
    <location>
        <begin position="2"/>
        <end position="352"/>
    </location>
</feature>
<gene>
    <name evidence="9 12" type="primary">recF</name>
    <name evidence="12" type="ORF">ACFVKH_18040</name>
</gene>
<dbReference type="NCBIfam" id="TIGR00611">
    <property type="entry name" value="recf"/>
    <property type="match status" value="1"/>
</dbReference>
<keyword evidence="9 10" id="KW-0227">DNA damage</keyword>
<dbReference type="InterPro" id="IPR001238">
    <property type="entry name" value="DNA-binding_RecF"/>
</dbReference>
<dbReference type="HAMAP" id="MF_00365">
    <property type="entry name" value="RecF"/>
    <property type="match status" value="1"/>
</dbReference>
<keyword evidence="13" id="KW-1185">Reference proteome</keyword>
<comment type="caution">
    <text evidence="12">The sequence shown here is derived from an EMBL/GenBank/DDBJ whole genome shotgun (WGS) entry which is preliminary data.</text>
</comment>
<evidence type="ECO:0000256" key="10">
    <source>
        <dbReference type="RuleBase" id="RU000578"/>
    </source>
</evidence>
<proteinExistence type="inferred from homology"/>
<keyword evidence="9 10" id="KW-0234">DNA repair</keyword>
<keyword evidence="6 9" id="KW-0547">Nucleotide-binding</keyword>
<feature type="binding site" evidence="9">
    <location>
        <begin position="30"/>
        <end position="37"/>
    </location>
    <ligand>
        <name>ATP</name>
        <dbReference type="ChEBI" id="CHEBI:30616"/>
    </ligand>
</feature>
<dbReference type="InterPro" id="IPR042174">
    <property type="entry name" value="RecF_2"/>
</dbReference>
<dbReference type="PANTHER" id="PTHR32182">
    <property type="entry name" value="DNA REPLICATION AND REPAIR PROTEIN RECF"/>
    <property type="match status" value="1"/>
</dbReference>
<comment type="similarity">
    <text evidence="2 9 10">Belongs to the RecF family.</text>
</comment>
<dbReference type="Pfam" id="PF02463">
    <property type="entry name" value="SMC_N"/>
    <property type="match status" value="1"/>
</dbReference>
<dbReference type="InterPro" id="IPR003395">
    <property type="entry name" value="RecF/RecN/SMC_N"/>
</dbReference>
<dbReference type="InterPro" id="IPR018078">
    <property type="entry name" value="DNA-binding_RecF_CS"/>
</dbReference>
<dbReference type="PANTHER" id="PTHR32182:SF0">
    <property type="entry name" value="DNA REPLICATION AND REPAIR PROTEIN RECF"/>
    <property type="match status" value="1"/>
</dbReference>
<reference evidence="12 13" key="1">
    <citation type="submission" date="2024-10" db="EMBL/GenBank/DDBJ databases">
        <authorList>
            <person name="Ratan Roy A."/>
            <person name="Morales Sandoval P.H."/>
            <person name="De Los Santos Villalobos S."/>
            <person name="Chakraborty S."/>
            <person name="Mukherjee J."/>
        </authorList>
    </citation>
    <scope>NUCLEOTIDE SEQUENCE [LARGE SCALE GENOMIC DNA]</scope>
    <source>
        <strain evidence="12 13">S1</strain>
    </source>
</reference>
<keyword evidence="4 9" id="KW-0963">Cytoplasm</keyword>
<dbReference type="PROSITE" id="PS00617">
    <property type="entry name" value="RECF_1"/>
    <property type="match status" value="1"/>
</dbReference>
<accession>A0ABW6IJ02</accession>
<keyword evidence="7 9" id="KW-0067">ATP-binding</keyword>
<dbReference type="Gene3D" id="3.40.50.300">
    <property type="entry name" value="P-loop containing nucleotide triphosphate hydrolases"/>
    <property type="match status" value="1"/>
</dbReference>
<keyword evidence="5 9" id="KW-0235">DNA replication</keyword>
<dbReference type="RefSeq" id="WP_377967663.1">
    <property type="nucleotide sequence ID" value="NZ_JBHZOL010000101.1"/>
</dbReference>
<organism evidence="12 13">
    <name type="scientific">Almyronema epifaneia S1</name>
    <dbReference type="NCBI Taxonomy" id="2991925"/>
    <lineage>
        <taxon>Bacteria</taxon>
        <taxon>Bacillati</taxon>
        <taxon>Cyanobacteriota</taxon>
        <taxon>Cyanophyceae</taxon>
        <taxon>Nodosilineales</taxon>
        <taxon>Nodosilineaceae</taxon>
        <taxon>Almyronema</taxon>
        <taxon>Almyronema epifaneia</taxon>
    </lineage>
</organism>
<dbReference type="Proteomes" id="UP001600165">
    <property type="component" value="Unassembled WGS sequence"/>
</dbReference>
<evidence type="ECO:0000256" key="2">
    <source>
        <dbReference type="ARBA" id="ARBA00008016"/>
    </source>
</evidence>
<dbReference type="PROSITE" id="PS00618">
    <property type="entry name" value="RECF_2"/>
    <property type="match status" value="1"/>
</dbReference>
<comment type="function">
    <text evidence="9 10">The RecF protein is involved in DNA metabolism; it is required for DNA replication and normal SOS inducibility. RecF binds preferentially to single-stranded, linear DNA. It also seems to bind ATP.</text>
</comment>
<evidence type="ECO:0000256" key="5">
    <source>
        <dbReference type="ARBA" id="ARBA00022705"/>
    </source>
</evidence>